<keyword evidence="3" id="KW-1185">Reference proteome</keyword>
<evidence type="ECO:0000313" key="2">
    <source>
        <dbReference type="EMBL" id="KAJ3562742.1"/>
    </source>
</evidence>
<evidence type="ECO:0000313" key="3">
    <source>
        <dbReference type="Proteomes" id="UP001213000"/>
    </source>
</evidence>
<feature type="compositionally biased region" description="Polar residues" evidence="1">
    <location>
        <begin position="398"/>
        <end position="416"/>
    </location>
</feature>
<sequence length="664" mass="73355">MLSQDRRSFLEPFGPTCLRLRSSPGGFNMKNWVFNHVVPLYEQQFPSTNSASERKQVYNWFKNHCRLMGPDPSRIASRSPAPPYSSPPPPFEEVPVNSDIEVDEGSTAAVADPITNAALSVLRIPGVRDLVAEDFKETILAEARGSPENRGNDFQFLTRWNKAVTRIISCMSSERLQEYKVKAAQLKLDSKKLPKREDVLRRQPLLPVKASENLSKLLGWKTNKQFGDAVFFLSVAYRDSQNALKTKKYLISNVEATSHSPIDFLDTYELHLADKLEAIADAWLPTSDPTAPLPLLTVENGVMPFIRRFDPEVVTAKELRTLLINYLVALWEFLFHDQNIPWNKLREHVVVSDLPAFRDFTDFNPHSMSSTDVFSLAKAFAENPKFVVFKKPDPLSGAGSQSTRGIETNSEPSTGSDDALVPVISDSPDESSCGNTPRPALANDLPAAPVQDSPSSTTTRKSSSGQKKNANSNKRGRETLSLHHLDPNPETAQLQLTTPTVTQTNEDDVARGPESSSRANTSSQTNAVGSRLPAKQKASKKRRNRQRSPSPGPSTAAANRGSASASEPPSKRTRKLTQKALAMDNSHRSVLKFVLPASYAHKRLSKLGVKHPKRCVIPCVTGQLQNHLLQACYLSPYSLSLQFLFPSILLSAVILASRRTAALV</sequence>
<feature type="region of interest" description="Disordered" evidence="1">
    <location>
        <begin position="391"/>
        <end position="579"/>
    </location>
</feature>
<comment type="caution">
    <text evidence="2">The sequence shown here is derived from an EMBL/GenBank/DDBJ whole genome shotgun (WGS) entry which is preliminary data.</text>
</comment>
<feature type="compositionally biased region" description="Polar residues" evidence="1">
    <location>
        <begin position="514"/>
        <end position="528"/>
    </location>
</feature>
<name>A0AAD5YSW8_9AGAR</name>
<accession>A0AAD5YSW8</accession>
<organism evidence="2 3">
    <name type="scientific">Leucocoprinus birnbaumii</name>
    <dbReference type="NCBI Taxonomy" id="56174"/>
    <lineage>
        <taxon>Eukaryota</taxon>
        <taxon>Fungi</taxon>
        <taxon>Dikarya</taxon>
        <taxon>Basidiomycota</taxon>
        <taxon>Agaricomycotina</taxon>
        <taxon>Agaricomycetes</taxon>
        <taxon>Agaricomycetidae</taxon>
        <taxon>Agaricales</taxon>
        <taxon>Agaricineae</taxon>
        <taxon>Agaricaceae</taxon>
        <taxon>Leucocoprinus</taxon>
    </lineage>
</organism>
<proteinExistence type="predicted"/>
<dbReference type="AlphaFoldDB" id="A0AAD5YSW8"/>
<feature type="compositionally biased region" description="Pro residues" evidence="1">
    <location>
        <begin position="80"/>
        <end position="92"/>
    </location>
</feature>
<reference evidence="2" key="1">
    <citation type="submission" date="2022-07" db="EMBL/GenBank/DDBJ databases">
        <title>Genome Sequence of Leucocoprinus birnbaumii.</title>
        <authorList>
            <person name="Buettner E."/>
        </authorList>
    </citation>
    <scope>NUCLEOTIDE SEQUENCE</scope>
    <source>
        <strain evidence="2">VT141</strain>
    </source>
</reference>
<dbReference type="Proteomes" id="UP001213000">
    <property type="component" value="Unassembled WGS sequence"/>
</dbReference>
<feature type="compositionally biased region" description="Basic and acidic residues" evidence="1">
    <location>
        <begin position="475"/>
        <end position="487"/>
    </location>
</feature>
<evidence type="ECO:0000256" key="1">
    <source>
        <dbReference type="SAM" id="MobiDB-lite"/>
    </source>
</evidence>
<feature type="compositionally biased region" description="Low complexity" evidence="1">
    <location>
        <begin position="491"/>
        <end position="504"/>
    </location>
</feature>
<gene>
    <name evidence="2" type="ORF">NP233_g9383</name>
</gene>
<protein>
    <submittedName>
        <fullName evidence="2">Uncharacterized protein</fullName>
    </submittedName>
</protein>
<dbReference type="EMBL" id="JANIEX010000836">
    <property type="protein sequence ID" value="KAJ3562742.1"/>
    <property type="molecule type" value="Genomic_DNA"/>
</dbReference>
<feature type="compositionally biased region" description="Basic residues" evidence="1">
    <location>
        <begin position="537"/>
        <end position="546"/>
    </location>
</feature>
<feature type="region of interest" description="Disordered" evidence="1">
    <location>
        <begin position="71"/>
        <end position="95"/>
    </location>
</feature>
<feature type="compositionally biased region" description="Low complexity" evidence="1">
    <location>
        <begin position="453"/>
        <end position="464"/>
    </location>
</feature>